<dbReference type="EMBL" id="CP046294">
    <property type="protein sequence ID" value="QGR71813.1"/>
    <property type="molecule type" value="Genomic_DNA"/>
</dbReference>
<reference evidence="1 2" key="1">
    <citation type="submission" date="2019-11" db="EMBL/GenBank/DDBJ databases">
        <title>FDA dAtabase for Regulatory Grade micrObial Sequences (FDA-ARGOS): Supporting development and validation of Infectious Disease Dx tests.</title>
        <authorList>
            <person name="Patel R."/>
            <person name="Rucinski S."/>
            <person name="Tallon L."/>
            <person name="Sadzewicz L."/>
            <person name="Vavikolanu K."/>
            <person name="Mehta A."/>
            <person name="Aluvathingal J."/>
            <person name="Nadendla S."/>
            <person name="Nandy P."/>
            <person name="Geyer C."/>
            <person name="Yan Y."/>
            <person name="Sichtig H."/>
        </authorList>
    </citation>
    <scope>NUCLEOTIDE SEQUENCE [LARGE SCALE GENOMIC DNA]</scope>
    <source>
        <strain evidence="1 2">FDAARGOS_729</strain>
    </source>
</reference>
<evidence type="ECO:0000313" key="1">
    <source>
        <dbReference type="EMBL" id="QGR71813.1"/>
    </source>
</evidence>
<gene>
    <name evidence="1" type="ORF">FOC37_16465</name>
</gene>
<protein>
    <submittedName>
        <fullName evidence="1">DUF2754 family protein</fullName>
    </submittedName>
</protein>
<proteinExistence type="predicted"/>
<name>A0ABX6FDP3_YERIN</name>
<keyword evidence="2" id="KW-1185">Reference proteome</keyword>
<accession>A0ABX6FDP3</accession>
<sequence>MGLILRLIWIGCALSCFISNHYEYRTVGARCDRAWHFYAVSDGLIFIMNNT</sequence>
<evidence type="ECO:0000313" key="2">
    <source>
        <dbReference type="Proteomes" id="UP000424966"/>
    </source>
</evidence>
<organism evidence="1 2">
    <name type="scientific">Yersinia intermedia</name>
    <dbReference type="NCBI Taxonomy" id="631"/>
    <lineage>
        <taxon>Bacteria</taxon>
        <taxon>Pseudomonadati</taxon>
        <taxon>Pseudomonadota</taxon>
        <taxon>Gammaproteobacteria</taxon>
        <taxon>Enterobacterales</taxon>
        <taxon>Yersiniaceae</taxon>
        <taxon>Yersinia</taxon>
    </lineage>
</organism>
<dbReference type="Proteomes" id="UP000424966">
    <property type="component" value="Chromosome"/>
</dbReference>